<dbReference type="GO" id="GO:0005737">
    <property type="term" value="C:cytoplasm"/>
    <property type="evidence" value="ECO:0007669"/>
    <property type="project" value="UniProtKB-SubCell"/>
</dbReference>
<evidence type="ECO:0000256" key="4">
    <source>
        <dbReference type="HAMAP-Rule" id="MF_00689"/>
    </source>
</evidence>
<dbReference type="GO" id="GO:0071596">
    <property type="term" value="P:ubiquitin-dependent protein catabolic process via the N-end rule pathway"/>
    <property type="evidence" value="ECO:0007669"/>
    <property type="project" value="InterPro"/>
</dbReference>
<dbReference type="EMBL" id="WOCD01000001">
    <property type="protein sequence ID" value="MUH71126.1"/>
    <property type="molecule type" value="Genomic_DNA"/>
</dbReference>
<evidence type="ECO:0000313" key="8">
    <source>
        <dbReference type="Proteomes" id="UP000439994"/>
    </source>
</evidence>
<dbReference type="OrthoDB" id="9782022at2"/>
<evidence type="ECO:0000313" key="7">
    <source>
        <dbReference type="EMBL" id="MUH71126.1"/>
    </source>
</evidence>
<dbReference type="PANTHER" id="PTHR21367">
    <property type="entry name" value="ARGININE-TRNA-PROTEIN TRANSFERASE 1"/>
    <property type="match status" value="1"/>
</dbReference>
<dbReference type="AlphaFoldDB" id="A0A6N8F393"/>
<comment type="similarity">
    <text evidence="4">Belongs to the R-transferase family. Bpt subfamily.</text>
</comment>
<dbReference type="Pfam" id="PF04377">
    <property type="entry name" value="ATE_C"/>
    <property type="match status" value="1"/>
</dbReference>
<dbReference type="GO" id="GO:0008914">
    <property type="term" value="F:leucyl-tRNA--protein transferase activity"/>
    <property type="evidence" value="ECO:0007669"/>
    <property type="project" value="UniProtKB-UniRule"/>
</dbReference>
<dbReference type="InterPro" id="IPR007471">
    <property type="entry name" value="N-end_Aminoacyl_Trfase_N"/>
</dbReference>
<keyword evidence="3 4" id="KW-0012">Acyltransferase</keyword>
<dbReference type="Pfam" id="PF04376">
    <property type="entry name" value="ATE_N"/>
    <property type="match status" value="1"/>
</dbReference>
<dbReference type="InterPro" id="IPR030700">
    <property type="entry name" value="N-end_Aminoacyl_Trfase"/>
</dbReference>
<dbReference type="InterPro" id="IPR016181">
    <property type="entry name" value="Acyl_CoA_acyltransferase"/>
</dbReference>
<comment type="subcellular location">
    <subcellularLocation>
        <location evidence="4">Cytoplasm</location>
    </subcellularLocation>
</comment>
<dbReference type="PANTHER" id="PTHR21367:SF1">
    <property type="entry name" value="ARGINYL-TRNA--PROTEIN TRANSFERASE 1"/>
    <property type="match status" value="1"/>
</dbReference>
<dbReference type="NCBIfam" id="NF002342">
    <property type="entry name" value="PRK01305.1-3"/>
    <property type="match status" value="1"/>
</dbReference>
<dbReference type="EC" id="2.3.2.29" evidence="4"/>
<dbReference type="InterPro" id="IPR017138">
    <property type="entry name" value="Asp_Glu_LeuTrfase"/>
</dbReference>
<dbReference type="NCBIfam" id="NF002346">
    <property type="entry name" value="PRK01305.2-3"/>
    <property type="match status" value="1"/>
</dbReference>
<keyword evidence="2 4" id="KW-0808">Transferase</keyword>
<dbReference type="SUPFAM" id="SSF55729">
    <property type="entry name" value="Acyl-CoA N-acyltransferases (Nat)"/>
    <property type="match status" value="1"/>
</dbReference>
<dbReference type="Proteomes" id="UP000439994">
    <property type="component" value="Unassembled WGS sequence"/>
</dbReference>
<sequence length="233" mass="27169">MPSLKFALSETFPCSYLPDHQERLLFYADELPLSPEIYSILQSNGFRRSESMAYKPHCDDCNECKSIRVATHSFQPSKSQKRLINKCKNFDVRISHVVSENYYPLFEKYINKRHEDGTMYPAEPSQLDSFTNCDWLTPYFVEVYDGDKIIAVGIGDETNDALSAVYTFFDPDYDKYSLGTLIVLKQIDYASVLHKQWLYLGYYIQACAKMNYKTNFKPFQVLHDTNWVEVKSL</sequence>
<proteinExistence type="inferred from homology"/>
<evidence type="ECO:0000256" key="2">
    <source>
        <dbReference type="ARBA" id="ARBA00022679"/>
    </source>
</evidence>
<feature type="domain" description="N-end aminoacyl transferase N-terminal" evidence="5">
    <location>
        <begin position="13"/>
        <end position="82"/>
    </location>
</feature>
<name>A0A6N8F393_9GAMM</name>
<comment type="catalytic activity">
    <reaction evidence="4">
        <text>N-terminal L-glutamyl-[protein] + L-leucyl-tRNA(Leu) = N-terminal L-leucyl-L-glutamyl-[protein] + tRNA(Leu) + H(+)</text>
        <dbReference type="Rhea" id="RHEA:50412"/>
        <dbReference type="Rhea" id="RHEA-COMP:9613"/>
        <dbReference type="Rhea" id="RHEA-COMP:9622"/>
        <dbReference type="Rhea" id="RHEA-COMP:12664"/>
        <dbReference type="Rhea" id="RHEA-COMP:12668"/>
        <dbReference type="ChEBI" id="CHEBI:15378"/>
        <dbReference type="ChEBI" id="CHEBI:64721"/>
        <dbReference type="ChEBI" id="CHEBI:78442"/>
        <dbReference type="ChEBI" id="CHEBI:78494"/>
        <dbReference type="ChEBI" id="CHEBI:133041"/>
        <dbReference type="EC" id="2.3.2.29"/>
    </reaction>
</comment>
<dbReference type="InterPro" id="IPR007472">
    <property type="entry name" value="N-end_Aminoacyl_Trfase_C"/>
</dbReference>
<organism evidence="7 8">
    <name type="scientific">Psychrosphaera haliotis</name>
    <dbReference type="NCBI Taxonomy" id="555083"/>
    <lineage>
        <taxon>Bacteria</taxon>
        <taxon>Pseudomonadati</taxon>
        <taxon>Pseudomonadota</taxon>
        <taxon>Gammaproteobacteria</taxon>
        <taxon>Alteromonadales</taxon>
        <taxon>Pseudoalteromonadaceae</taxon>
        <taxon>Psychrosphaera</taxon>
    </lineage>
</organism>
<dbReference type="GO" id="GO:0004057">
    <property type="term" value="F:arginyl-tRNA--protein transferase activity"/>
    <property type="evidence" value="ECO:0007669"/>
    <property type="project" value="InterPro"/>
</dbReference>
<keyword evidence="8" id="KW-1185">Reference proteome</keyword>
<evidence type="ECO:0000259" key="5">
    <source>
        <dbReference type="Pfam" id="PF04376"/>
    </source>
</evidence>
<dbReference type="NCBIfam" id="NF002345">
    <property type="entry name" value="PRK01305.2-2"/>
    <property type="match status" value="1"/>
</dbReference>
<comment type="catalytic activity">
    <reaction evidence="4">
        <text>N-terminal L-aspartyl-[protein] + L-leucyl-tRNA(Leu) = N-terminal L-leucyl-L-aspartyl-[protein] + tRNA(Leu) + H(+)</text>
        <dbReference type="Rhea" id="RHEA:50420"/>
        <dbReference type="Rhea" id="RHEA-COMP:9613"/>
        <dbReference type="Rhea" id="RHEA-COMP:9622"/>
        <dbReference type="Rhea" id="RHEA-COMP:12669"/>
        <dbReference type="Rhea" id="RHEA-COMP:12674"/>
        <dbReference type="ChEBI" id="CHEBI:15378"/>
        <dbReference type="ChEBI" id="CHEBI:64720"/>
        <dbReference type="ChEBI" id="CHEBI:78442"/>
        <dbReference type="ChEBI" id="CHEBI:78494"/>
        <dbReference type="ChEBI" id="CHEBI:133042"/>
        <dbReference type="EC" id="2.3.2.29"/>
    </reaction>
</comment>
<reference evidence="7 8" key="1">
    <citation type="submission" date="2019-11" db="EMBL/GenBank/DDBJ databases">
        <title>P. haliotis isolates from Z. marina roots.</title>
        <authorList>
            <person name="Cohen M."/>
            <person name="Jospin G."/>
            <person name="Eisen J.A."/>
            <person name="Coil D.A."/>
        </authorList>
    </citation>
    <scope>NUCLEOTIDE SEQUENCE [LARGE SCALE GENOMIC DNA]</scope>
    <source>
        <strain evidence="7 8">UCD-MCMsp1aY</strain>
    </source>
</reference>
<evidence type="ECO:0000256" key="3">
    <source>
        <dbReference type="ARBA" id="ARBA00023315"/>
    </source>
</evidence>
<protein>
    <recommendedName>
        <fullName evidence="4">Aspartate/glutamate leucyltransferase</fullName>
        <ecNumber evidence="4">2.3.2.29</ecNumber>
    </recommendedName>
</protein>
<comment type="caution">
    <text evidence="7">The sequence shown here is derived from an EMBL/GenBank/DDBJ whole genome shotgun (WGS) entry which is preliminary data.</text>
</comment>
<feature type="domain" description="N-end rule aminoacyl transferase C-terminal" evidence="6">
    <location>
        <begin position="102"/>
        <end position="222"/>
    </location>
</feature>
<dbReference type="HAMAP" id="MF_00689">
    <property type="entry name" value="Bpt"/>
    <property type="match status" value="1"/>
</dbReference>
<evidence type="ECO:0000259" key="6">
    <source>
        <dbReference type="Pfam" id="PF04377"/>
    </source>
</evidence>
<comment type="function">
    <text evidence="4">Functions in the N-end rule pathway of protein degradation where it conjugates Leu from its aminoacyl-tRNA to the N-termini of proteins containing an N-terminal aspartate or glutamate.</text>
</comment>
<keyword evidence="1 4" id="KW-0963">Cytoplasm</keyword>
<accession>A0A6N8F393</accession>
<gene>
    <name evidence="4" type="primary">bpt</name>
    <name evidence="7" type="ORF">GNP35_00615</name>
</gene>
<dbReference type="PIRSF" id="PIRSF037208">
    <property type="entry name" value="ATE_pro_prd"/>
    <property type="match status" value="1"/>
</dbReference>
<dbReference type="RefSeq" id="WP_155693576.1">
    <property type="nucleotide sequence ID" value="NZ_WOCD01000001.1"/>
</dbReference>
<evidence type="ECO:0000256" key="1">
    <source>
        <dbReference type="ARBA" id="ARBA00022490"/>
    </source>
</evidence>